<comment type="subcellular location">
    <subcellularLocation>
        <location evidence="1">Nucleus</location>
    </subcellularLocation>
</comment>
<sequence>MQSESKSRKRAPPGDDWLPSGWTVEEKVRTSGATAGTVDKYYHEPGTGQRFRSRTEVLYYLEHGTTKKGTKNSDHSQGQGSSKKASRKAKEQPPPPPPPPAPLNFDFENPPEKVTWSVADAGEEAWTPFLGDVKVQDSVRQDWCAAFTAVTTQNPSKLSW</sequence>
<evidence type="ECO:0000256" key="5">
    <source>
        <dbReference type="ARBA" id="ARBA00023242"/>
    </source>
</evidence>
<evidence type="ECO:0000313" key="9">
    <source>
        <dbReference type="Proteomes" id="UP000467841"/>
    </source>
</evidence>
<keyword evidence="5" id="KW-0539">Nucleus</keyword>
<evidence type="ECO:0000256" key="6">
    <source>
        <dbReference type="SAM" id="MobiDB-lite"/>
    </source>
</evidence>
<dbReference type="CDD" id="cd01396">
    <property type="entry name" value="MeCP2_MBD"/>
    <property type="match status" value="1"/>
</dbReference>
<dbReference type="SUPFAM" id="SSF54171">
    <property type="entry name" value="DNA-binding domain"/>
    <property type="match status" value="1"/>
</dbReference>
<evidence type="ECO:0000256" key="2">
    <source>
        <dbReference type="ARBA" id="ARBA00023015"/>
    </source>
</evidence>
<evidence type="ECO:0000256" key="4">
    <source>
        <dbReference type="ARBA" id="ARBA00023163"/>
    </source>
</evidence>
<proteinExistence type="predicted"/>
<name>A0A6D2J560_9BRAS</name>
<feature type="region of interest" description="Disordered" evidence="6">
    <location>
        <begin position="62"/>
        <end position="110"/>
    </location>
</feature>
<dbReference type="PANTHER" id="PTHR12396">
    <property type="entry name" value="METHYL-CPG BINDING PROTEIN, MBD"/>
    <property type="match status" value="1"/>
</dbReference>
<feature type="region of interest" description="Disordered" evidence="6">
    <location>
        <begin position="1"/>
        <end position="47"/>
    </location>
</feature>
<feature type="domain" description="MBD" evidence="7">
    <location>
        <begin position="8"/>
        <end position="80"/>
    </location>
</feature>
<dbReference type="GO" id="GO:0005634">
    <property type="term" value="C:nucleus"/>
    <property type="evidence" value="ECO:0007669"/>
    <property type="project" value="UniProtKB-SubCell"/>
</dbReference>
<organism evidence="8 9">
    <name type="scientific">Microthlaspi erraticum</name>
    <dbReference type="NCBI Taxonomy" id="1685480"/>
    <lineage>
        <taxon>Eukaryota</taxon>
        <taxon>Viridiplantae</taxon>
        <taxon>Streptophyta</taxon>
        <taxon>Embryophyta</taxon>
        <taxon>Tracheophyta</taxon>
        <taxon>Spermatophyta</taxon>
        <taxon>Magnoliopsida</taxon>
        <taxon>eudicotyledons</taxon>
        <taxon>Gunneridae</taxon>
        <taxon>Pentapetalae</taxon>
        <taxon>rosids</taxon>
        <taxon>malvids</taxon>
        <taxon>Brassicales</taxon>
        <taxon>Brassicaceae</taxon>
        <taxon>Coluteocarpeae</taxon>
        <taxon>Microthlaspi</taxon>
    </lineage>
</organism>
<keyword evidence="4" id="KW-0804">Transcription</keyword>
<dbReference type="GO" id="GO:0003677">
    <property type="term" value="F:DNA binding"/>
    <property type="evidence" value="ECO:0007669"/>
    <property type="project" value="UniProtKB-KW"/>
</dbReference>
<dbReference type="Proteomes" id="UP000467841">
    <property type="component" value="Unassembled WGS sequence"/>
</dbReference>
<reference evidence="8" key="1">
    <citation type="submission" date="2020-01" db="EMBL/GenBank/DDBJ databases">
        <authorList>
            <person name="Mishra B."/>
        </authorList>
    </citation>
    <scope>NUCLEOTIDE SEQUENCE [LARGE SCALE GENOMIC DNA]</scope>
</reference>
<protein>
    <recommendedName>
        <fullName evidence="7">MBD domain-containing protein</fullName>
    </recommendedName>
</protein>
<dbReference type="InterPro" id="IPR001739">
    <property type="entry name" value="Methyl_CpG_DNA-bd"/>
</dbReference>
<dbReference type="InterPro" id="IPR016177">
    <property type="entry name" value="DNA-bd_dom_sf"/>
</dbReference>
<dbReference type="Gene3D" id="3.30.890.10">
    <property type="entry name" value="Methyl-cpg-binding Protein 2, Chain A"/>
    <property type="match status" value="1"/>
</dbReference>
<evidence type="ECO:0000259" key="7">
    <source>
        <dbReference type="PROSITE" id="PS50982"/>
    </source>
</evidence>
<dbReference type="AlphaFoldDB" id="A0A6D2J560"/>
<dbReference type="PANTHER" id="PTHR12396:SF46">
    <property type="entry name" value="METHYL-CPG-BINDING DOMAIN-CONTAINING PROTEIN 6"/>
    <property type="match status" value="1"/>
</dbReference>
<gene>
    <name evidence="8" type="ORF">MERR_LOCUS19736</name>
</gene>
<keyword evidence="2" id="KW-0805">Transcription regulation</keyword>
<accession>A0A6D2J560</accession>
<evidence type="ECO:0000256" key="3">
    <source>
        <dbReference type="ARBA" id="ARBA00023125"/>
    </source>
</evidence>
<keyword evidence="9" id="KW-1185">Reference proteome</keyword>
<evidence type="ECO:0000313" key="8">
    <source>
        <dbReference type="EMBL" id="CAA7032501.1"/>
    </source>
</evidence>
<dbReference type="OrthoDB" id="10072024at2759"/>
<dbReference type="PROSITE" id="PS50982">
    <property type="entry name" value="MBD"/>
    <property type="match status" value="1"/>
</dbReference>
<comment type="caution">
    <text evidence="8">The sequence shown here is derived from an EMBL/GenBank/DDBJ whole genome shotgun (WGS) entry which is preliminary data.</text>
</comment>
<evidence type="ECO:0000256" key="1">
    <source>
        <dbReference type="ARBA" id="ARBA00004123"/>
    </source>
</evidence>
<feature type="compositionally biased region" description="Pro residues" evidence="6">
    <location>
        <begin position="92"/>
        <end position="102"/>
    </location>
</feature>
<dbReference type="EMBL" id="CACVBM020001121">
    <property type="protein sequence ID" value="CAA7032501.1"/>
    <property type="molecule type" value="Genomic_DNA"/>
</dbReference>
<dbReference type="Pfam" id="PF01429">
    <property type="entry name" value="MBD"/>
    <property type="match status" value="1"/>
</dbReference>
<keyword evidence="3" id="KW-0238">DNA-binding</keyword>